<dbReference type="EMBL" id="AP025226">
    <property type="protein sequence ID" value="BDB98831.1"/>
    <property type="molecule type" value="Genomic_DNA"/>
</dbReference>
<keyword evidence="6" id="KW-1185">Reference proteome</keyword>
<protein>
    <submittedName>
        <fullName evidence="5">Sugar kinase</fullName>
    </submittedName>
</protein>
<dbReference type="KEGG" id="scas:SACC_18480"/>
<evidence type="ECO:0000256" key="3">
    <source>
        <dbReference type="ARBA" id="ARBA00022777"/>
    </source>
</evidence>
<dbReference type="PANTHER" id="PTHR10584">
    <property type="entry name" value="SUGAR KINASE"/>
    <property type="match status" value="1"/>
</dbReference>
<evidence type="ECO:0000313" key="6">
    <source>
        <dbReference type="Proteomes" id="UP001319921"/>
    </source>
</evidence>
<dbReference type="PROSITE" id="PS00583">
    <property type="entry name" value="PFKB_KINASES_1"/>
    <property type="match status" value="1"/>
</dbReference>
<name>A0AAQ4CSQ0_9CREN</name>
<accession>A0AAQ4CSQ0</accession>
<keyword evidence="2" id="KW-0808">Transferase</keyword>
<dbReference type="AlphaFoldDB" id="A0AAQ4CSQ0"/>
<dbReference type="InterPro" id="IPR011611">
    <property type="entry name" value="PfkB_dom"/>
</dbReference>
<dbReference type="SUPFAM" id="SSF53613">
    <property type="entry name" value="Ribokinase-like"/>
    <property type="match status" value="1"/>
</dbReference>
<dbReference type="Gene3D" id="3.40.1190.20">
    <property type="match status" value="1"/>
</dbReference>
<dbReference type="GO" id="GO:0016301">
    <property type="term" value="F:kinase activity"/>
    <property type="evidence" value="ECO:0007669"/>
    <property type="project" value="UniProtKB-KW"/>
</dbReference>
<comment type="similarity">
    <text evidence="1">Belongs to the carbohydrate kinase PfkB family.</text>
</comment>
<sequence>MIHLSVGRFNIDIIAKIDSIPPVDTNHVTDVLEILPGGAATNYAVAVTKLGHSAKLLAKVGKNEVVKSLMEKVVELGVGLEYVEEVNEKPSMTLIFLRDDGSLSMVRKLGASILLTREDVKKHFGLFDVIHFASVSPNVVVRDPYAKIVSYDPGPYAKDIESINVDILYVNEKEYNLIKNKDIKARYLVIKMGKKGAKIIAETEECEVEPLQIEKVVDTTGAGDVFDAAFNVSISEGNDIERSLQMASVASGLKVTRIGGISSPTLDEVREYLRKKKPKVICK</sequence>
<dbReference type="InterPro" id="IPR029056">
    <property type="entry name" value="Ribokinase-like"/>
</dbReference>
<dbReference type="Proteomes" id="UP001319921">
    <property type="component" value="Chromosome"/>
</dbReference>
<evidence type="ECO:0000256" key="1">
    <source>
        <dbReference type="ARBA" id="ARBA00010688"/>
    </source>
</evidence>
<dbReference type="InterPro" id="IPR002173">
    <property type="entry name" value="Carboh/pur_kinase_PfkB_CS"/>
</dbReference>
<dbReference type="CDD" id="cd01942">
    <property type="entry name" value="ribokinase_group_A"/>
    <property type="match status" value="1"/>
</dbReference>
<evidence type="ECO:0000259" key="4">
    <source>
        <dbReference type="Pfam" id="PF00294"/>
    </source>
</evidence>
<dbReference type="InterPro" id="IPR002139">
    <property type="entry name" value="Ribo/fructo_kinase"/>
</dbReference>
<evidence type="ECO:0000256" key="2">
    <source>
        <dbReference type="ARBA" id="ARBA00022679"/>
    </source>
</evidence>
<dbReference type="Pfam" id="PF00294">
    <property type="entry name" value="PfkB"/>
    <property type="match status" value="1"/>
</dbReference>
<evidence type="ECO:0000313" key="5">
    <source>
        <dbReference type="EMBL" id="BDB98831.1"/>
    </source>
</evidence>
<dbReference type="RefSeq" id="WP_229569199.1">
    <property type="nucleotide sequence ID" value="NZ_AP025226.1"/>
</dbReference>
<organism evidence="5 6">
    <name type="scientific">Saccharolobus caldissimus</name>
    <dbReference type="NCBI Taxonomy" id="1702097"/>
    <lineage>
        <taxon>Archaea</taxon>
        <taxon>Thermoproteota</taxon>
        <taxon>Thermoprotei</taxon>
        <taxon>Sulfolobales</taxon>
        <taxon>Sulfolobaceae</taxon>
        <taxon>Saccharolobus</taxon>
    </lineage>
</organism>
<dbReference type="PRINTS" id="PR00990">
    <property type="entry name" value="RIBOKINASE"/>
</dbReference>
<gene>
    <name evidence="5" type="ORF">SACC_18480</name>
</gene>
<feature type="domain" description="Carbohydrate kinase PfkB" evidence="4">
    <location>
        <begin position="5"/>
        <end position="263"/>
    </location>
</feature>
<reference evidence="5 6" key="1">
    <citation type="journal article" date="2022" name="Microbiol. Resour. Announc.">
        <title>Complete Genome Sequence of the Hyperthermophilic and Acidophilic Archaeon Saccharolobus caldissimus Strain HS-3T.</title>
        <authorList>
            <person name="Sakai H.D."/>
            <person name="Kurosawa N."/>
        </authorList>
    </citation>
    <scope>NUCLEOTIDE SEQUENCE [LARGE SCALE GENOMIC DNA]</scope>
    <source>
        <strain evidence="5 6">JCM32116</strain>
    </source>
</reference>
<dbReference type="GO" id="GO:0006796">
    <property type="term" value="P:phosphate-containing compound metabolic process"/>
    <property type="evidence" value="ECO:0007669"/>
    <property type="project" value="UniProtKB-ARBA"/>
</dbReference>
<keyword evidence="3 5" id="KW-0418">Kinase</keyword>
<dbReference type="GeneID" id="68866578"/>
<dbReference type="PANTHER" id="PTHR10584:SF166">
    <property type="entry name" value="RIBOKINASE"/>
    <property type="match status" value="1"/>
</dbReference>
<proteinExistence type="inferred from homology"/>